<keyword evidence="8" id="KW-1185">Reference proteome</keyword>
<keyword evidence="2" id="KW-0813">Transport</keyword>
<keyword evidence="3" id="KW-0256">Endoplasmic reticulum</keyword>
<proteinExistence type="predicted"/>
<comment type="subcellular location">
    <subcellularLocation>
        <location evidence="1">Endoplasmic reticulum</location>
    </subcellularLocation>
</comment>
<evidence type="ECO:0000256" key="2">
    <source>
        <dbReference type="ARBA" id="ARBA00022448"/>
    </source>
</evidence>
<dbReference type="InterPro" id="IPR013244">
    <property type="entry name" value="Sec39_domain"/>
</dbReference>
<evidence type="ECO:0000256" key="3">
    <source>
        <dbReference type="ARBA" id="ARBA00022824"/>
    </source>
</evidence>
<dbReference type="Pfam" id="PF08314">
    <property type="entry name" value="Sec39"/>
    <property type="match status" value="1"/>
</dbReference>
<dbReference type="EMBL" id="CP120627">
    <property type="protein sequence ID" value="WEW55289.1"/>
    <property type="molecule type" value="Genomic_DNA"/>
</dbReference>
<dbReference type="GO" id="GO:0015031">
    <property type="term" value="P:protein transport"/>
    <property type="evidence" value="ECO:0007669"/>
    <property type="project" value="UniProtKB-KW"/>
</dbReference>
<dbReference type="GO" id="GO:0005783">
    <property type="term" value="C:endoplasmic reticulum"/>
    <property type="evidence" value="ECO:0007669"/>
    <property type="project" value="UniProtKB-SubCell"/>
</dbReference>
<evidence type="ECO:0000313" key="8">
    <source>
        <dbReference type="Proteomes" id="UP001219355"/>
    </source>
</evidence>
<name>A0AAF0IHW7_9EURO</name>
<feature type="compositionally biased region" description="Basic and acidic residues" evidence="5">
    <location>
        <begin position="924"/>
        <end position="933"/>
    </location>
</feature>
<evidence type="ECO:0000256" key="5">
    <source>
        <dbReference type="SAM" id="MobiDB-lite"/>
    </source>
</evidence>
<dbReference type="Proteomes" id="UP001219355">
    <property type="component" value="Chromosome 1"/>
</dbReference>
<evidence type="ECO:0000256" key="4">
    <source>
        <dbReference type="ARBA" id="ARBA00022927"/>
    </source>
</evidence>
<reference evidence="7" key="1">
    <citation type="submission" date="2023-03" db="EMBL/GenBank/DDBJ databases">
        <title>Emydomyces testavorans Genome Sequence.</title>
        <authorList>
            <person name="Hoyer L."/>
        </authorList>
    </citation>
    <scope>NUCLEOTIDE SEQUENCE</scope>
    <source>
        <strain evidence="7">16-2883</strain>
    </source>
</reference>
<organism evidence="7 8">
    <name type="scientific">Emydomyces testavorans</name>
    <dbReference type="NCBI Taxonomy" id="2070801"/>
    <lineage>
        <taxon>Eukaryota</taxon>
        <taxon>Fungi</taxon>
        <taxon>Dikarya</taxon>
        <taxon>Ascomycota</taxon>
        <taxon>Pezizomycotina</taxon>
        <taxon>Eurotiomycetes</taxon>
        <taxon>Eurotiomycetidae</taxon>
        <taxon>Onygenales</taxon>
        <taxon>Nannizziopsiaceae</taxon>
        <taxon>Emydomyces</taxon>
    </lineage>
</organism>
<feature type="compositionally biased region" description="Low complexity" evidence="5">
    <location>
        <begin position="881"/>
        <end position="897"/>
    </location>
</feature>
<feature type="region of interest" description="Disordered" evidence="5">
    <location>
        <begin position="229"/>
        <end position="253"/>
    </location>
</feature>
<evidence type="ECO:0000256" key="1">
    <source>
        <dbReference type="ARBA" id="ARBA00004240"/>
    </source>
</evidence>
<dbReference type="AlphaFoldDB" id="A0AAF0IHW7"/>
<feature type="domain" description="Sec39" evidence="6">
    <location>
        <begin position="13"/>
        <end position="792"/>
    </location>
</feature>
<dbReference type="GO" id="GO:0006890">
    <property type="term" value="P:retrograde vesicle-mediated transport, Golgi to endoplasmic reticulum"/>
    <property type="evidence" value="ECO:0007669"/>
    <property type="project" value="InterPro"/>
</dbReference>
<protein>
    <recommendedName>
        <fullName evidence="6">Sec39 domain-containing protein</fullName>
    </recommendedName>
</protein>
<dbReference type="PANTHER" id="PTHR40787">
    <property type="entry name" value="SECRETED PROTEIN"/>
    <property type="match status" value="1"/>
</dbReference>
<dbReference type="PANTHER" id="PTHR40787:SF3">
    <property type="entry name" value="PROTEIN TRANSPORT PROTEIN SEC39"/>
    <property type="match status" value="1"/>
</dbReference>
<feature type="region of interest" description="Disordered" evidence="5">
    <location>
        <begin position="881"/>
        <end position="933"/>
    </location>
</feature>
<keyword evidence="4" id="KW-0653">Protein transport</keyword>
<evidence type="ECO:0000259" key="6">
    <source>
        <dbReference type="Pfam" id="PF08314"/>
    </source>
</evidence>
<gene>
    <name evidence="7" type="ORF">PRK78_000718</name>
</gene>
<feature type="compositionally biased region" description="Basic and acidic residues" evidence="5">
    <location>
        <begin position="789"/>
        <end position="798"/>
    </location>
</feature>
<evidence type="ECO:0000313" key="7">
    <source>
        <dbReference type="EMBL" id="WEW55289.1"/>
    </source>
</evidence>
<sequence>MTDLSGLSDAHLVLLAVQLCTDGNISQFPALLPHFHNRPSLEVLLRIILTFLPESIEPHRYVSIINAVVVEQPASIDLDIDSSAVTEFSEAEARRQVRKLRLLPLQYPGHPDDPTLTPLTRFLIHRAHRIDSEFGILTFIPDLIKPFVETSDFLREWVISTILPLIRFNYEYYPDREGTLSLELLESLDCRSAVNTLLSNAERRDKGGNVDRDLRGLIGPWIYGRNKSKRRKLSGDARSASGGKPRVSENGNGYSGWQDVNEWLISTSIRDFGLAVEAVMRWAGPKDVDVAGYDDPKIAMSEDMERTLTSSYGQAALAAIYTISDCNADNLEDSCRILSKTAALLEIEGHSALQIHSDELFPFTSNVLPSDNCRRSFSYSALLDPENALTFPTREAIAFLDAILASIRMLIGFGHSITPRHAAETCLLGEEENQLLELREVLEVLKRESKLSRDWLQSREQLLWLRSWGNNRVSASRQAQHSGLFWRIHVSRFEKEILNTMLMAKQHALAVSIYTSPSSPLCRDEVEAAVTNAIFVSYDNASNGNRTRGGVKRASELLDSFAPHFPDSIAFRQIRSLISATHALSFYSLTLQHGVPFQPVSIRVHQDPLSLISKVLEQNTRAYTELDNLLKIGHELIVAGLPNGLQEDEVPSTDLSMLSLETIQLLSARRIISLAISSALNANDFETAYSYITTRLAQDITRSMDTGHITTDNISWRAAYNAGRHRSNVPESENTSLQSRISRLSQQMELLSLALILSPSPVNLPEILAVWRRCDEELNTLQTQEQEEADHWDAHGDKNSMSSSVPGGFGPSDAELDAIDTQRERARRLRASRIPRRSRRDYEEAPMGLFDVARGAARAISKNAFPLSSTSASAASATASVSSLRPSSAASSRPRQSVDIAGDGDEVRAGGNHDGSSTPSEAGEGPRVRKRDVVSNMVTGGLVSGLGWVLGAQPVNQNQK</sequence>
<feature type="region of interest" description="Disordered" evidence="5">
    <location>
        <begin position="783"/>
        <end position="815"/>
    </location>
</feature>
<accession>A0AAF0IHW7</accession>